<dbReference type="HOGENOM" id="CLU_1892850_0_0_9"/>
<accession>A4J2M4</accession>
<dbReference type="Proteomes" id="UP000001556">
    <property type="component" value="Chromosome"/>
</dbReference>
<dbReference type="EMBL" id="CP000612">
    <property type="protein sequence ID" value="ABO49327.1"/>
    <property type="molecule type" value="Genomic_DNA"/>
</dbReference>
<dbReference type="RefSeq" id="WP_011877162.1">
    <property type="nucleotide sequence ID" value="NC_009253.1"/>
</dbReference>
<evidence type="ECO:0000313" key="4">
    <source>
        <dbReference type="EMBL" id="ABO49327.1"/>
    </source>
</evidence>
<reference evidence="4 5" key="1">
    <citation type="submission" date="2007-03" db="EMBL/GenBank/DDBJ databases">
        <title>Complete sequence of Desulfotomaculum reducens MI-1.</title>
        <authorList>
            <consortium name="US DOE Joint Genome Institute"/>
            <person name="Copeland A."/>
            <person name="Lucas S."/>
            <person name="Lapidus A."/>
            <person name="Barry K."/>
            <person name="Detter J.C."/>
            <person name="Glavina del Rio T."/>
            <person name="Hammon N."/>
            <person name="Israni S."/>
            <person name="Dalin E."/>
            <person name="Tice H."/>
            <person name="Pitluck S."/>
            <person name="Sims D."/>
            <person name="Brettin T."/>
            <person name="Bruce D."/>
            <person name="Han C."/>
            <person name="Tapia R."/>
            <person name="Schmutz J."/>
            <person name="Larimer F."/>
            <person name="Land M."/>
            <person name="Hauser L."/>
            <person name="Kyrpides N."/>
            <person name="Kim E."/>
            <person name="Tebo B.M."/>
            <person name="Richardson P."/>
        </authorList>
    </citation>
    <scope>NUCLEOTIDE SEQUENCE [LARGE SCALE GENOMIC DNA]</scope>
    <source>
        <strain evidence="4 5">MI-1</strain>
    </source>
</reference>
<feature type="signal peptide" evidence="3">
    <location>
        <begin position="1"/>
        <end position="25"/>
    </location>
</feature>
<evidence type="ECO:0000256" key="2">
    <source>
        <dbReference type="SAM" id="Phobius"/>
    </source>
</evidence>
<organism evidence="4 5">
    <name type="scientific">Desulforamulus reducens (strain ATCC BAA-1160 / DSM 100696 / MI-1)</name>
    <name type="common">Desulfotomaculum reducens</name>
    <dbReference type="NCBI Taxonomy" id="349161"/>
    <lineage>
        <taxon>Bacteria</taxon>
        <taxon>Bacillati</taxon>
        <taxon>Bacillota</taxon>
        <taxon>Clostridia</taxon>
        <taxon>Eubacteriales</taxon>
        <taxon>Peptococcaceae</taxon>
        <taxon>Desulforamulus</taxon>
    </lineage>
</organism>
<keyword evidence="2" id="KW-1133">Transmembrane helix</keyword>
<keyword evidence="3" id="KW-0732">Signal</keyword>
<dbReference type="AlphaFoldDB" id="A4J2M4"/>
<name>A4J2M4_DESRM</name>
<keyword evidence="2" id="KW-0812">Transmembrane</keyword>
<feature type="compositionally biased region" description="Polar residues" evidence="1">
    <location>
        <begin position="116"/>
        <end position="134"/>
    </location>
</feature>
<feature type="transmembrane region" description="Helical" evidence="2">
    <location>
        <begin position="62"/>
        <end position="79"/>
    </location>
</feature>
<dbReference type="STRING" id="349161.Dred_0789"/>
<evidence type="ECO:0000256" key="3">
    <source>
        <dbReference type="SAM" id="SignalP"/>
    </source>
</evidence>
<proteinExistence type="predicted"/>
<feature type="region of interest" description="Disordered" evidence="1">
    <location>
        <begin position="102"/>
        <end position="134"/>
    </location>
</feature>
<gene>
    <name evidence="4" type="ordered locus">Dred_0789</name>
</gene>
<feature type="transmembrane region" description="Helical" evidence="2">
    <location>
        <begin position="35"/>
        <end position="53"/>
    </location>
</feature>
<evidence type="ECO:0000256" key="1">
    <source>
        <dbReference type="SAM" id="MobiDB-lite"/>
    </source>
</evidence>
<dbReference type="KEGG" id="drm:Dred_0789"/>
<feature type="chain" id="PRO_5002670701" evidence="3">
    <location>
        <begin position="26"/>
        <end position="134"/>
    </location>
</feature>
<evidence type="ECO:0000313" key="5">
    <source>
        <dbReference type="Proteomes" id="UP000001556"/>
    </source>
</evidence>
<keyword evidence="2" id="KW-0472">Membrane</keyword>
<sequence length="134" mass="14778">MASKNFLIPLALLTLLIVPTSPALAAWDINGGLMNVFNLFKLIVLIASVVGFIKEIWSRRSLLYIVGLLLMATFIYSSYEPGEIRQMGNGIKAFLKININKDVQPQQPNPGVKSTPEPQAPNTDQLNNNETVQP</sequence>
<keyword evidence="5" id="KW-1185">Reference proteome</keyword>
<protein>
    <submittedName>
        <fullName evidence="4">Uncharacterized protein</fullName>
    </submittedName>
</protein>